<dbReference type="Pfam" id="PF13614">
    <property type="entry name" value="AAA_31"/>
    <property type="match status" value="1"/>
</dbReference>
<proteinExistence type="predicted"/>
<reference evidence="2" key="1">
    <citation type="submission" date="2019-02" db="EMBL/GenBank/DDBJ databases">
        <authorList>
            <person name="Gruber-Vodicka R. H."/>
            <person name="Seah K. B. B."/>
        </authorList>
    </citation>
    <scope>NUCLEOTIDE SEQUENCE</scope>
    <source>
        <strain evidence="2">BECK_BY8</strain>
    </source>
</reference>
<dbReference type="SUPFAM" id="SSF52540">
    <property type="entry name" value="P-loop containing nucleoside triphosphate hydrolases"/>
    <property type="match status" value="1"/>
</dbReference>
<dbReference type="AlphaFoldDB" id="A0A451AQ60"/>
<evidence type="ECO:0000313" key="2">
    <source>
        <dbReference type="EMBL" id="VFK68214.1"/>
    </source>
</evidence>
<dbReference type="InterPro" id="IPR050678">
    <property type="entry name" value="DNA_Partitioning_ATPase"/>
</dbReference>
<dbReference type="InterPro" id="IPR027417">
    <property type="entry name" value="P-loop_NTPase"/>
</dbReference>
<dbReference type="EMBL" id="CAADFZ010000215">
    <property type="protein sequence ID" value="VFK68214.1"/>
    <property type="molecule type" value="Genomic_DNA"/>
</dbReference>
<dbReference type="InterPro" id="IPR025669">
    <property type="entry name" value="AAA_dom"/>
</dbReference>
<organism evidence="2">
    <name type="scientific">Candidatus Kentrum sp. UNK</name>
    <dbReference type="NCBI Taxonomy" id="2126344"/>
    <lineage>
        <taxon>Bacteria</taxon>
        <taxon>Pseudomonadati</taxon>
        <taxon>Pseudomonadota</taxon>
        <taxon>Gammaproteobacteria</taxon>
        <taxon>Candidatus Kentrum</taxon>
    </lineage>
</organism>
<dbReference type="PANTHER" id="PTHR13696:SF99">
    <property type="entry name" value="COBYRINIC ACID AC-DIAMIDE SYNTHASE"/>
    <property type="match status" value="1"/>
</dbReference>
<gene>
    <name evidence="2" type="ORF">BECKUNK1418G_GA0071005_12153</name>
</gene>
<feature type="domain" description="AAA" evidence="1">
    <location>
        <begin position="126"/>
        <end position="322"/>
    </location>
</feature>
<protein>
    <submittedName>
        <fullName evidence="2">CobQ/CobB/MinD/ParA nucleotide binding domain-containing protein</fullName>
    </submittedName>
</protein>
<dbReference type="Gene3D" id="3.40.50.300">
    <property type="entry name" value="P-loop containing nucleotide triphosphate hydrolases"/>
    <property type="match status" value="1"/>
</dbReference>
<sequence>MNIILPQGKCRRQISENASTVYDGGCAERSTLHPIGPLNFYFRYVNIGNVDSLSTGYYHKCTLVISDQVVTWAQSTLFWITWTSSATILVVIMSDVTNIIDRQSLITEDDNREIEPLPLPLHSRYTVCNLRGGIGKTSLVFNLSYETDNCLAVDTCPQGSLSYFFDNSYFEHSGQSVRDLIMHYILPGFGRASRTARKISATNEFFDGKDSFFISSSNDLFLLPTQIASVISQAKNLSGDIQENQINRVLFSLRDEIDREMEETRTSRCLIDTSPFFSGATHLSWHAVDALIVPVRTDQQSINSLSLLLDTLSNPSSEFRKNMPSNMHSPKIQLVILTHCTWSTAEGARNKANKQTEIYIKKIKELVSRNISHFTTGDPDNHILLLADFLGSGRISAALSKPIARLCDYYESSGEIKRRITINGERVSINKSLKKIRKELSYISRSIWG</sequence>
<evidence type="ECO:0000259" key="1">
    <source>
        <dbReference type="Pfam" id="PF13614"/>
    </source>
</evidence>
<accession>A0A451AQ60</accession>
<name>A0A451AQ60_9GAMM</name>
<dbReference type="PANTHER" id="PTHR13696">
    <property type="entry name" value="P-LOOP CONTAINING NUCLEOSIDE TRIPHOSPHATE HYDROLASE"/>
    <property type="match status" value="1"/>
</dbReference>